<evidence type="ECO:0000313" key="6">
    <source>
        <dbReference type="Proteomes" id="UP000231581"/>
    </source>
</evidence>
<dbReference type="Pfam" id="PF00782">
    <property type="entry name" value="DSPc"/>
    <property type="match status" value="1"/>
</dbReference>
<dbReference type="Proteomes" id="UP000231581">
    <property type="component" value="Unassembled WGS sequence"/>
</dbReference>
<keyword evidence="1" id="KW-0378">Hydrolase</keyword>
<dbReference type="SMART" id="SM00195">
    <property type="entry name" value="DSPc"/>
    <property type="match status" value="1"/>
</dbReference>
<dbReference type="PROSITE" id="PS00383">
    <property type="entry name" value="TYR_PHOSPHATASE_1"/>
    <property type="match status" value="1"/>
</dbReference>
<evidence type="ECO:0000256" key="1">
    <source>
        <dbReference type="ARBA" id="ARBA00022801"/>
    </source>
</evidence>
<evidence type="ECO:0000313" key="5">
    <source>
        <dbReference type="EMBL" id="PIP60181.1"/>
    </source>
</evidence>
<dbReference type="PANTHER" id="PTHR46274:SF6">
    <property type="entry name" value="TYR_PHOSPHATASE_2 DOMAIN-CONTAINING PROTEIN"/>
    <property type="match status" value="1"/>
</dbReference>
<gene>
    <name evidence="5" type="ORF">COX00_04635</name>
</gene>
<feature type="domain" description="Tyrosine-protein phosphatase" evidence="3">
    <location>
        <begin position="10"/>
        <end position="146"/>
    </location>
</feature>
<dbReference type="InterPro" id="IPR016130">
    <property type="entry name" value="Tyr_Pase_AS"/>
</dbReference>
<dbReference type="SUPFAM" id="SSF52799">
    <property type="entry name" value="(Phosphotyrosine protein) phosphatases II"/>
    <property type="match status" value="1"/>
</dbReference>
<dbReference type="Gene3D" id="3.90.190.10">
    <property type="entry name" value="Protein tyrosine phosphatase superfamily"/>
    <property type="match status" value="1"/>
</dbReference>
<dbReference type="InterPro" id="IPR029021">
    <property type="entry name" value="Prot-tyrosine_phosphatase-like"/>
</dbReference>
<accession>A0A2H0BRB8</accession>
<dbReference type="PROSITE" id="PS50054">
    <property type="entry name" value="TYR_PHOSPHATASE_DUAL"/>
    <property type="match status" value="1"/>
</dbReference>
<evidence type="ECO:0000256" key="2">
    <source>
        <dbReference type="ARBA" id="ARBA00022912"/>
    </source>
</evidence>
<dbReference type="GO" id="GO:0004721">
    <property type="term" value="F:phosphoprotein phosphatase activity"/>
    <property type="evidence" value="ECO:0007669"/>
    <property type="project" value="UniProtKB-KW"/>
</dbReference>
<dbReference type="InterPro" id="IPR000387">
    <property type="entry name" value="Tyr_Pase_dom"/>
</dbReference>
<dbReference type="InterPro" id="IPR020422">
    <property type="entry name" value="TYR_PHOSPHATASE_DUAL_dom"/>
</dbReference>
<feature type="domain" description="Tyrosine specific protein phosphatases" evidence="4">
    <location>
        <begin position="73"/>
        <end position="141"/>
    </location>
</feature>
<name>A0A2H0BRB8_9BACT</name>
<organism evidence="5 6">
    <name type="scientific">Candidatus Uhrbacteria bacterium CG22_combo_CG10-13_8_21_14_all_47_17</name>
    <dbReference type="NCBI Taxonomy" id="1975041"/>
    <lineage>
        <taxon>Bacteria</taxon>
        <taxon>Candidatus Uhriibacteriota</taxon>
    </lineage>
</organism>
<dbReference type="AlphaFoldDB" id="A0A2H0BRB8"/>
<comment type="caution">
    <text evidence="5">The sequence shown here is derived from an EMBL/GenBank/DDBJ whole genome shotgun (WGS) entry which is preliminary data.</text>
</comment>
<dbReference type="FunFam" id="3.90.190.10:FF:000157">
    <property type="entry name" value="Protein-tyrosine phosphatase"/>
    <property type="match status" value="1"/>
</dbReference>
<keyword evidence="2" id="KW-0904">Protein phosphatase</keyword>
<evidence type="ECO:0000259" key="4">
    <source>
        <dbReference type="PROSITE" id="PS50056"/>
    </source>
</evidence>
<dbReference type="InterPro" id="IPR000340">
    <property type="entry name" value="Dual-sp_phosphatase_cat-dom"/>
</dbReference>
<reference evidence="5 6" key="1">
    <citation type="submission" date="2017-09" db="EMBL/GenBank/DDBJ databases">
        <title>Depth-based differentiation of microbial function through sediment-hosted aquifers and enrichment of novel symbionts in the deep terrestrial subsurface.</title>
        <authorList>
            <person name="Probst A.J."/>
            <person name="Ladd B."/>
            <person name="Jarett J.K."/>
            <person name="Geller-Mcgrath D.E."/>
            <person name="Sieber C.M."/>
            <person name="Emerson J.B."/>
            <person name="Anantharaman K."/>
            <person name="Thomas B.C."/>
            <person name="Malmstrom R."/>
            <person name="Stieglmeier M."/>
            <person name="Klingl A."/>
            <person name="Woyke T."/>
            <person name="Ryan C.M."/>
            <person name="Banfield J.F."/>
        </authorList>
    </citation>
    <scope>NUCLEOTIDE SEQUENCE [LARGE SCALE GENOMIC DNA]</scope>
    <source>
        <strain evidence="5">CG22_combo_CG10-13_8_21_14_all_47_17</strain>
    </source>
</reference>
<protein>
    <submittedName>
        <fullName evidence="5">Uncharacterized protein</fullName>
    </submittedName>
</protein>
<dbReference type="EMBL" id="PCSZ01000078">
    <property type="protein sequence ID" value="PIP60181.1"/>
    <property type="molecule type" value="Genomic_DNA"/>
</dbReference>
<dbReference type="PANTHER" id="PTHR46274">
    <property type="entry name" value="PHOSPHATIDYLINOSITOL PHOSPHATASE"/>
    <property type="match status" value="1"/>
</dbReference>
<proteinExistence type="predicted"/>
<evidence type="ECO:0000259" key="3">
    <source>
        <dbReference type="PROSITE" id="PS50054"/>
    </source>
</evidence>
<sequence>MTAAPHTIMEYSKIEDQIYIGTNACCMLHFKQELLDQGVTCDISVEGEALDQPIGVDCYLWLPTEDHTAPSLHNTLVGIEALDEMLRQGRNIYVHCKNGHGRSPTFFAAYLIKKRGLSLQDALARIVAKRPEIHLEQVQMDFLQSL</sequence>
<dbReference type="PROSITE" id="PS50056">
    <property type="entry name" value="TYR_PHOSPHATASE_2"/>
    <property type="match status" value="1"/>
</dbReference>